<keyword evidence="2" id="KW-1185">Reference proteome</keyword>
<dbReference type="EMBL" id="JARQZJ010000091">
    <property type="protein sequence ID" value="KAK9883114.1"/>
    <property type="molecule type" value="Genomic_DNA"/>
</dbReference>
<comment type="caution">
    <text evidence="1">The sequence shown here is derived from an EMBL/GenBank/DDBJ whole genome shotgun (WGS) entry which is preliminary data.</text>
</comment>
<dbReference type="AlphaFoldDB" id="A0AAW1UJA0"/>
<organism evidence="1 2">
    <name type="scientific">Henosepilachna vigintioctopunctata</name>
    <dbReference type="NCBI Taxonomy" id="420089"/>
    <lineage>
        <taxon>Eukaryota</taxon>
        <taxon>Metazoa</taxon>
        <taxon>Ecdysozoa</taxon>
        <taxon>Arthropoda</taxon>
        <taxon>Hexapoda</taxon>
        <taxon>Insecta</taxon>
        <taxon>Pterygota</taxon>
        <taxon>Neoptera</taxon>
        <taxon>Endopterygota</taxon>
        <taxon>Coleoptera</taxon>
        <taxon>Polyphaga</taxon>
        <taxon>Cucujiformia</taxon>
        <taxon>Coccinelloidea</taxon>
        <taxon>Coccinellidae</taxon>
        <taxon>Epilachninae</taxon>
        <taxon>Epilachnini</taxon>
        <taxon>Henosepilachna</taxon>
    </lineage>
</organism>
<protein>
    <submittedName>
        <fullName evidence="1">Uncharacterized protein</fullName>
    </submittedName>
</protein>
<evidence type="ECO:0000313" key="2">
    <source>
        <dbReference type="Proteomes" id="UP001431783"/>
    </source>
</evidence>
<evidence type="ECO:0000313" key="1">
    <source>
        <dbReference type="EMBL" id="KAK9883114.1"/>
    </source>
</evidence>
<gene>
    <name evidence="1" type="ORF">WA026_001313</name>
</gene>
<accession>A0AAW1UJA0</accession>
<reference evidence="1 2" key="1">
    <citation type="submission" date="2023-03" db="EMBL/GenBank/DDBJ databases">
        <title>Genome insight into feeding habits of ladybird beetles.</title>
        <authorList>
            <person name="Li H.-S."/>
            <person name="Huang Y.-H."/>
            <person name="Pang H."/>
        </authorList>
    </citation>
    <scope>NUCLEOTIDE SEQUENCE [LARGE SCALE GENOMIC DNA]</scope>
    <source>
        <strain evidence="1">SYSU_2023b</strain>
        <tissue evidence="1">Whole body</tissue>
    </source>
</reference>
<proteinExistence type="predicted"/>
<dbReference type="Proteomes" id="UP001431783">
    <property type="component" value="Unassembled WGS sequence"/>
</dbReference>
<sequence>MCISKEQLKRSPRSPYRRHLTELVKPRLSRAVVKGPRINLNHFWSTFEAMSAFKIPIIEIHHSNIQSLDKSIDDNLSDEFEELHCSKL</sequence>
<name>A0AAW1UJA0_9CUCU</name>